<name>T0QNW1_SAPDV</name>
<dbReference type="InterPro" id="IPR008334">
    <property type="entry name" value="5'-Nucleotdase_C"/>
</dbReference>
<dbReference type="AlphaFoldDB" id="T0QNW1"/>
<dbReference type="InterPro" id="IPR006179">
    <property type="entry name" value="5_nucleotidase/apyrase"/>
</dbReference>
<dbReference type="RefSeq" id="XP_008611265.1">
    <property type="nucleotide sequence ID" value="XM_008613043.1"/>
</dbReference>
<protein>
    <recommendedName>
        <fullName evidence="2">5'-Nucleotidase C-terminal domain-containing protein</fullName>
    </recommendedName>
</protein>
<dbReference type="InParanoid" id="T0QNW1"/>
<evidence type="ECO:0000313" key="3">
    <source>
        <dbReference type="EMBL" id="EQC35515.1"/>
    </source>
</evidence>
<dbReference type="InterPro" id="IPR036907">
    <property type="entry name" value="5'-Nucleotdase_C_sf"/>
</dbReference>
<accession>T0QNW1</accession>
<evidence type="ECO:0000313" key="4">
    <source>
        <dbReference type="Proteomes" id="UP000030762"/>
    </source>
</evidence>
<dbReference type="PANTHER" id="PTHR11575:SF48">
    <property type="entry name" value="5'-NUCLEOTIDASE"/>
    <property type="match status" value="1"/>
</dbReference>
<dbReference type="OrthoDB" id="10252235at2759"/>
<dbReference type="GO" id="GO:0009166">
    <property type="term" value="P:nucleotide catabolic process"/>
    <property type="evidence" value="ECO:0007669"/>
    <property type="project" value="InterPro"/>
</dbReference>
<organism evidence="3 4">
    <name type="scientific">Saprolegnia diclina (strain VS20)</name>
    <dbReference type="NCBI Taxonomy" id="1156394"/>
    <lineage>
        <taxon>Eukaryota</taxon>
        <taxon>Sar</taxon>
        <taxon>Stramenopiles</taxon>
        <taxon>Oomycota</taxon>
        <taxon>Saprolegniomycetes</taxon>
        <taxon>Saprolegniales</taxon>
        <taxon>Saprolegniaceae</taxon>
        <taxon>Saprolegnia</taxon>
    </lineage>
</organism>
<dbReference type="STRING" id="1156394.T0QNW1"/>
<evidence type="ECO:0000256" key="1">
    <source>
        <dbReference type="ARBA" id="ARBA00006654"/>
    </source>
</evidence>
<dbReference type="VEuPathDB" id="FungiDB:SDRG_07223"/>
<dbReference type="OMA" id="WATEGRS"/>
<dbReference type="Pfam" id="PF02872">
    <property type="entry name" value="5_nucleotid_C"/>
    <property type="match status" value="1"/>
</dbReference>
<feature type="domain" description="5'-Nucleotidase C-terminal" evidence="2">
    <location>
        <begin position="14"/>
        <end position="156"/>
    </location>
</feature>
<dbReference type="GeneID" id="19947950"/>
<keyword evidence="4" id="KW-1185">Reference proteome</keyword>
<dbReference type="PANTHER" id="PTHR11575">
    <property type="entry name" value="5'-NUCLEOTIDASE-RELATED"/>
    <property type="match status" value="1"/>
</dbReference>
<reference evidence="3 4" key="1">
    <citation type="submission" date="2012-04" db="EMBL/GenBank/DDBJ databases">
        <title>The Genome Sequence of Saprolegnia declina VS20.</title>
        <authorList>
            <consortium name="The Broad Institute Genome Sequencing Platform"/>
            <person name="Russ C."/>
            <person name="Nusbaum C."/>
            <person name="Tyler B."/>
            <person name="van West P."/>
            <person name="Dieguez-Uribeondo J."/>
            <person name="de Bruijn I."/>
            <person name="Tripathy S."/>
            <person name="Jiang R."/>
            <person name="Young S.K."/>
            <person name="Zeng Q."/>
            <person name="Gargeya S."/>
            <person name="Fitzgerald M."/>
            <person name="Haas B."/>
            <person name="Abouelleil A."/>
            <person name="Alvarado L."/>
            <person name="Arachchi H.M."/>
            <person name="Berlin A."/>
            <person name="Chapman S.B."/>
            <person name="Goldberg J."/>
            <person name="Griggs A."/>
            <person name="Gujja S."/>
            <person name="Hansen M."/>
            <person name="Howarth C."/>
            <person name="Imamovic A."/>
            <person name="Larimer J."/>
            <person name="McCowen C."/>
            <person name="Montmayeur A."/>
            <person name="Murphy C."/>
            <person name="Neiman D."/>
            <person name="Pearson M."/>
            <person name="Priest M."/>
            <person name="Roberts A."/>
            <person name="Saif S."/>
            <person name="Shea T."/>
            <person name="Sisk P."/>
            <person name="Sykes S."/>
            <person name="Wortman J."/>
            <person name="Nusbaum C."/>
            <person name="Birren B."/>
        </authorList>
    </citation>
    <scope>NUCLEOTIDE SEQUENCE [LARGE SCALE GENOMIC DNA]</scope>
    <source>
        <strain evidence="3 4">VS20</strain>
    </source>
</reference>
<evidence type="ECO:0000259" key="2">
    <source>
        <dbReference type="Pfam" id="PF02872"/>
    </source>
</evidence>
<comment type="similarity">
    <text evidence="1">Belongs to the 5'-nucleotidase family.</text>
</comment>
<dbReference type="EMBL" id="JH767151">
    <property type="protein sequence ID" value="EQC35515.1"/>
    <property type="molecule type" value="Genomic_DNA"/>
</dbReference>
<dbReference type="GO" id="GO:0016787">
    <property type="term" value="F:hydrolase activity"/>
    <property type="evidence" value="ECO:0007669"/>
    <property type="project" value="InterPro"/>
</dbReference>
<proteinExistence type="inferred from homology"/>
<dbReference type="Gene3D" id="3.90.780.10">
    <property type="entry name" value="5'-Nucleotidase, C-terminal domain"/>
    <property type="match status" value="1"/>
</dbReference>
<dbReference type="SUPFAM" id="SSF55816">
    <property type="entry name" value="5'-nucleotidase (syn. UDP-sugar hydrolase), C-terminal domain"/>
    <property type="match status" value="1"/>
</dbReference>
<dbReference type="Proteomes" id="UP000030762">
    <property type="component" value="Unassembled WGS sequence"/>
</dbReference>
<sequence length="209" mass="22411">MRSSSRTTTRSSLVRFAEAPIGNFFADASKAFYTKKTVDAAVMNGGGIRTDKVWPAADLSIGDLISWSPFGDSIVVISTDGASFKKFMNFKMIDSCGDKIVAENGHYFHMAGMTYTFTCSGKGAGVITSLQWATEGRSGDVKDDDKLNLALSTYMKGLFDQAGGKSTWVVNPNEATRIEAILEAFTTKNGGSVCPKLEGRNKVIPTSAS</sequence>
<gene>
    <name evidence="3" type="ORF">SDRG_07223</name>
</gene>